<dbReference type="InterPro" id="IPR027417">
    <property type="entry name" value="P-loop_NTPase"/>
</dbReference>
<dbReference type="SUPFAM" id="SSF52540">
    <property type="entry name" value="P-loop containing nucleoside triphosphate hydrolases"/>
    <property type="match status" value="1"/>
</dbReference>
<proteinExistence type="predicted"/>
<keyword evidence="2" id="KW-0378">Hydrolase</keyword>
<dbReference type="RefSeq" id="WP_286263866.1">
    <property type="nucleotide sequence ID" value="NZ_AP028056.1"/>
</dbReference>
<evidence type="ECO:0000256" key="4">
    <source>
        <dbReference type="ARBA" id="ARBA00022840"/>
    </source>
</evidence>
<evidence type="ECO:0000313" key="8">
    <source>
        <dbReference type="Proteomes" id="UP001431656"/>
    </source>
</evidence>
<evidence type="ECO:0000256" key="1">
    <source>
        <dbReference type="ARBA" id="ARBA00022741"/>
    </source>
</evidence>
<dbReference type="Pfam" id="PF00270">
    <property type="entry name" value="DEAD"/>
    <property type="match status" value="1"/>
</dbReference>
<dbReference type="Pfam" id="PF00271">
    <property type="entry name" value="Helicase_C"/>
    <property type="match status" value="1"/>
</dbReference>
<dbReference type="AlphaFoldDB" id="A0AAN0KG47"/>
<dbReference type="KEGG" id="broo:brsh051_16140"/>
<keyword evidence="3 7" id="KW-0347">Helicase</keyword>
<evidence type="ECO:0000259" key="5">
    <source>
        <dbReference type="PROSITE" id="PS51192"/>
    </source>
</evidence>
<dbReference type="InterPro" id="IPR001650">
    <property type="entry name" value="Helicase_C-like"/>
</dbReference>
<dbReference type="SMART" id="SM00487">
    <property type="entry name" value="DEXDc"/>
    <property type="match status" value="1"/>
</dbReference>
<gene>
    <name evidence="7" type="ORF">brsh051_16140</name>
</gene>
<dbReference type="Proteomes" id="UP001431656">
    <property type="component" value="Chromosome"/>
</dbReference>
<dbReference type="InterPro" id="IPR011545">
    <property type="entry name" value="DEAD/DEAH_box_helicase_dom"/>
</dbReference>
<dbReference type="PROSITE" id="PS51194">
    <property type="entry name" value="HELICASE_CTER"/>
    <property type="match status" value="1"/>
</dbReference>
<feature type="domain" description="Helicase ATP-binding" evidence="5">
    <location>
        <begin position="46"/>
        <end position="202"/>
    </location>
</feature>
<dbReference type="GO" id="GO:0016787">
    <property type="term" value="F:hydrolase activity"/>
    <property type="evidence" value="ECO:0007669"/>
    <property type="project" value="UniProtKB-KW"/>
</dbReference>
<dbReference type="GO" id="GO:0005524">
    <property type="term" value="F:ATP binding"/>
    <property type="evidence" value="ECO:0007669"/>
    <property type="project" value="UniProtKB-KW"/>
</dbReference>
<dbReference type="PANTHER" id="PTHR12131:SF1">
    <property type="entry name" value="ATP-DEPENDENT RNA HELICASE SUPV3L1, MITOCHONDRIAL-RELATED"/>
    <property type="match status" value="1"/>
</dbReference>
<feature type="domain" description="Helicase C-terminal" evidence="6">
    <location>
        <begin position="222"/>
        <end position="426"/>
    </location>
</feature>
<protein>
    <submittedName>
        <fullName evidence="7">DEAD/DEAH box helicase</fullName>
    </submittedName>
</protein>
<keyword evidence="8" id="KW-1185">Reference proteome</keyword>
<dbReference type="EMBL" id="AP028056">
    <property type="protein sequence ID" value="BEH02333.1"/>
    <property type="molecule type" value="Genomic_DNA"/>
</dbReference>
<dbReference type="InterPro" id="IPR021904">
    <property type="entry name" value="DUF3516"/>
</dbReference>
<dbReference type="PANTHER" id="PTHR12131">
    <property type="entry name" value="ATP-DEPENDENT RNA AND DNA HELICASE"/>
    <property type="match status" value="1"/>
</dbReference>
<reference evidence="7" key="1">
    <citation type="journal article" date="2024" name="Int. J. Syst. Evol. Microbiol.">
        <title>Brooklawnia propionicigenes sp. nov., a facultatively anaerobic, propionate-producing bacterium isolated from a methanogenic reactor treating waste from cattle farms.</title>
        <authorList>
            <person name="Akita Y."/>
            <person name="Ueki A."/>
            <person name="Tonouchi A."/>
            <person name="Sugawara Y."/>
            <person name="Honma S."/>
            <person name="Kaku N."/>
            <person name="Ueki K."/>
        </authorList>
    </citation>
    <scope>NUCLEOTIDE SEQUENCE</scope>
    <source>
        <strain evidence="7">SH051</strain>
    </source>
</reference>
<keyword evidence="1" id="KW-0547">Nucleotide-binding</keyword>
<dbReference type="Gene3D" id="3.40.50.300">
    <property type="entry name" value="P-loop containing nucleotide triphosphate hydrolases"/>
    <property type="match status" value="2"/>
</dbReference>
<dbReference type="CDD" id="cd17921">
    <property type="entry name" value="DEXHc_Ski2"/>
    <property type="match status" value="1"/>
</dbReference>
<evidence type="ECO:0000259" key="6">
    <source>
        <dbReference type="PROSITE" id="PS51194"/>
    </source>
</evidence>
<dbReference type="Pfam" id="PF12029">
    <property type="entry name" value="DUF3516"/>
    <property type="match status" value="1"/>
</dbReference>
<dbReference type="GO" id="GO:0003676">
    <property type="term" value="F:nucleic acid binding"/>
    <property type="evidence" value="ECO:0007669"/>
    <property type="project" value="InterPro"/>
</dbReference>
<dbReference type="InterPro" id="IPR050699">
    <property type="entry name" value="RNA-DNA_Helicase"/>
</dbReference>
<sequence>MPEQPSLSLLLDELGPRPAPDDIYTAFEDWTMRQGMTLYPHQADALLATVTGANTIITTPTGSGKSLIATAAHVATLANRGRVYYTAPIKALVSEKFFSWVDDFGPDLVGMVTGDASVNPDAPIICCTAEILANIALREGDQADVQMVVADEYHFIADPDRGWAWQVATSELPQAQFMLMSATLGDVSDLAAKLTERTGRPTEIIAQAERPVPLVFTWSMTPLPETLTELIHTGSAPIYLVHPSQAAATEQAQGLMSMKLVDTAQRHAIVEAIGGFRFARGFGATLSRMLRSGIGVHHAGMLPKYRRLVETLTQQGLLKVICGTDTLGVGINVPIRTVVFTTLTKFDGRRQRILRAREFHQIAGRAGRPGFDPVGNVVVQAPEYQIENARLLAKFAGDERKLKSVRRKKPAEGQVNYTEASFEKLIASAPETLHARLEVTHSMLLNLLHRDEETGAALTRIIEEAIPDPAQQRKQLRRAVALGRSLLEAGVVVRRATPTPGGRRYDLAPGLQDDFALNQPLSAFAMAALEMLDDQAGDYALDVVSVIEATLEDPMAILIAQEKKARGETIAELKAEGYEYEERQAILEEVSWPKPLADELSAVHLAMAKTHPWLVEHPLRPKSIVRDMTQRAMTFSEYVAFYKLQRSEGLLLRYLSDAWRALRQTVPASFHSEELDDLIAWLGELIRATDSSLVDEWEALANPADTQAREQAMAGRPRPLTGNLRAFTALVRNAIFRRVLLAADDDVDGLAALDADDPDVTFTADDWDSALGEYWDEHDELGTAADARSPQLFIIEGRDTRRWQVRQIIDDPDENHDWQIRAEVDLDASDESGELALHVVNFGRIDGPGL</sequence>
<evidence type="ECO:0000256" key="3">
    <source>
        <dbReference type="ARBA" id="ARBA00022806"/>
    </source>
</evidence>
<accession>A0AAN0KG47</accession>
<evidence type="ECO:0000313" key="7">
    <source>
        <dbReference type="EMBL" id="BEH02333.1"/>
    </source>
</evidence>
<dbReference type="InterPro" id="IPR014001">
    <property type="entry name" value="Helicase_ATP-bd"/>
</dbReference>
<dbReference type="SMART" id="SM00490">
    <property type="entry name" value="HELICc"/>
    <property type="match status" value="1"/>
</dbReference>
<evidence type="ECO:0000256" key="2">
    <source>
        <dbReference type="ARBA" id="ARBA00022801"/>
    </source>
</evidence>
<dbReference type="PROSITE" id="PS51192">
    <property type="entry name" value="HELICASE_ATP_BIND_1"/>
    <property type="match status" value="1"/>
</dbReference>
<keyword evidence="4" id="KW-0067">ATP-binding</keyword>
<name>A0AAN0KG47_9ACTN</name>
<organism evidence="7 8">
    <name type="scientific">Brooklawnia propionicigenes</name>
    <dbReference type="NCBI Taxonomy" id="3041175"/>
    <lineage>
        <taxon>Bacteria</taxon>
        <taxon>Bacillati</taxon>
        <taxon>Actinomycetota</taxon>
        <taxon>Actinomycetes</taxon>
        <taxon>Propionibacteriales</taxon>
        <taxon>Propionibacteriaceae</taxon>
        <taxon>Brooklawnia</taxon>
    </lineage>
</organism>
<dbReference type="GO" id="GO:0004386">
    <property type="term" value="F:helicase activity"/>
    <property type="evidence" value="ECO:0007669"/>
    <property type="project" value="UniProtKB-KW"/>
</dbReference>